<gene>
    <name evidence="2" type="ORF">SAZU_5006</name>
</gene>
<keyword evidence="3" id="KW-1185">Reference proteome</keyword>
<proteinExistence type="predicted"/>
<sequence length="111" mass="11268">MDVGAYGQRAEREVLGDLGVGPTFRGQGHHLAFADREVGEASGERGSPPARQGPLSCSPGSPSSSRWPGSPAPGGEKVTAAENKQAIEKAVTGLGDGTQVASAVDPFRGRA</sequence>
<feature type="compositionally biased region" description="Basic and acidic residues" evidence="1">
    <location>
        <begin position="32"/>
        <end position="43"/>
    </location>
</feature>
<evidence type="ECO:0000313" key="2">
    <source>
        <dbReference type="EMBL" id="GAP50143.1"/>
    </source>
</evidence>
<name>A0A0K8PQX7_STRAJ</name>
<protein>
    <submittedName>
        <fullName evidence="2">Putative membrane protein YdfJ</fullName>
    </submittedName>
</protein>
<evidence type="ECO:0000313" key="3">
    <source>
        <dbReference type="Proteomes" id="UP000053859"/>
    </source>
</evidence>
<accession>A0A0K8PQX7</accession>
<organism evidence="2 3">
    <name type="scientific">Streptomyces azureus</name>
    <dbReference type="NCBI Taxonomy" id="146537"/>
    <lineage>
        <taxon>Bacteria</taxon>
        <taxon>Bacillati</taxon>
        <taxon>Actinomycetota</taxon>
        <taxon>Actinomycetes</taxon>
        <taxon>Kitasatosporales</taxon>
        <taxon>Streptomycetaceae</taxon>
        <taxon>Streptomyces</taxon>
    </lineage>
</organism>
<dbReference type="Proteomes" id="UP000053859">
    <property type="component" value="Unassembled WGS sequence"/>
</dbReference>
<dbReference type="EMBL" id="DF968325">
    <property type="protein sequence ID" value="GAP50143.1"/>
    <property type="molecule type" value="Genomic_DNA"/>
</dbReference>
<feature type="compositionally biased region" description="Low complexity" evidence="1">
    <location>
        <begin position="53"/>
        <end position="75"/>
    </location>
</feature>
<feature type="region of interest" description="Disordered" evidence="1">
    <location>
        <begin position="1"/>
        <end position="79"/>
    </location>
</feature>
<evidence type="ECO:0000256" key="1">
    <source>
        <dbReference type="SAM" id="MobiDB-lite"/>
    </source>
</evidence>
<dbReference type="AlphaFoldDB" id="A0A0K8PQX7"/>
<reference evidence="2" key="1">
    <citation type="journal article" date="2015" name="Genome Announc.">
        <title>Draft Genome Sequence of Thiostrepton-Producing Streptomyces azureus ATCC 14921.</title>
        <authorList>
            <person name="Sakihara K."/>
            <person name="Maeda J."/>
            <person name="Tashiro K."/>
            <person name="Fujino Y."/>
            <person name="Kuhara S."/>
            <person name="Ohshima T."/>
            <person name="Ogata S."/>
            <person name="Doi K."/>
        </authorList>
    </citation>
    <scope>NUCLEOTIDE SEQUENCE [LARGE SCALE GENOMIC DNA]</scope>
    <source>
        <strain evidence="2">ATCC14921</strain>
    </source>
</reference>